<dbReference type="InterPro" id="IPR056594">
    <property type="entry name" value="AT5G49610-like_b-prop"/>
</dbReference>
<dbReference type="PANTHER" id="PTHR32133:SF335">
    <property type="entry name" value="F-BOX ASSOCIATED DOMAIN-CONTAINING PROTEIN"/>
    <property type="match status" value="1"/>
</dbReference>
<protein>
    <recommendedName>
        <fullName evidence="1">F-box domain-containing protein</fullName>
    </recommendedName>
</protein>
<dbReference type="Pfam" id="PF23635">
    <property type="entry name" value="Beta-prop_AT5G49610-like"/>
    <property type="match status" value="1"/>
</dbReference>
<sequence length="385" mass="42870">MDELAGGRRRADSCAPLPLLPDDMLAEILLRLPPEPIHLFRASFVSKHWRHLVHDARFLRRFREFHGGTPPVLGFFNNQPGPSLFVPTSDGFAPARPSKRSTDGWWALDCRHGRALLEKMGSRKLLVWDLVTGDQRYLRHPAAYQGIYHGTVLCATGHAHHGDCHSCPFLVVYVYSRRSDSAICACVWSSETRVWGEVTSIVIPSLSVYPKSPALVGNTLYWLLQNSSIIEYDLGNHILGLTEEFPYEARCSYQGNIVLMPTEDGLLGLAGVQGLNLHLWSLVASVDGLPTWTHQRVIDLKNFLAPEVVAGTFNYLVEAIGFAQDAGVIFIYVRSSVYMIHLKSMQIEEVSEKGDYANILPYTSFYAPGITIGGGDDQAEMLNKS</sequence>
<dbReference type="SMART" id="SM00256">
    <property type="entry name" value="FBOX"/>
    <property type="match status" value="1"/>
</dbReference>
<reference evidence="2" key="2">
    <citation type="submission" date="2020-10" db="EMBL/GenBank/DDBJ databases">
        <authorList>
            <person name="Scholz U."/>
            <person name="Mascher M."/>
            <person name="Fiebig A."/>
        </authorList>
    </citation>
    <scope>NUCLEOTIDE SEQUENCE [LARGE SCALE GENOMIC DNA]</scope>
    <source>
        <strain evidence="2">cv. Morex</strain>
    </source>
</reference>
<dbReference type="GeneID" id="123394992"/>
<dbReference type="InterPro" id="IPR036047">
    <property type="entry name" value="F-box-like_dom_sf"/>
</dbReference>
<dbReference type="RefSeq" id="XP_044945836.1">
    <property type="nucleotide sequence ID" value="XM_045089901.1"/>
</dbReference>
<organism evidence="2 3">
    <name type="scientific">Hordeum vulgare subsp. vulgare</name>
    <name type="common">Domesticated barley</name>
    <dbReference type="NCBI Taxonomy" id="112509"/>
    <lineage>
        <taxon>Eukaryota</taxon>
        <taxon>Viridiplantae</taxon>
        <taxon>Streptophyta</taxon>
        <taxon>Embryophyta</taxon>
        <taxon>Tracheophyta</taxon>
        <taxon>Spermatophyta</taxon>
        <taxon>Magnoliopsida</taxon>
        <taxon>Liliopsida</taxon>
        <taxon>Poales</taxon>
        <taxon>Poaceae</taxon>
        <taxon>BOP clade</taxon>
        <taxon>Pooideae</taxon>
        <taxon>Triticodae</taxon>
        <taxon>Triticeae</taxon>
        <taxon>Hordeinae</taxon>
        <taxon>Hordeum</taxon>
    </lineage>
</organism>
<dbReference type="InterPro" id="IPR001810">
    <property type="entry name" value="F-box_dom"/>
</dbReference>
<dbReference type="OrthoDB" id="586649at2759"/>
<dbReference type="SUPFAM" id="SSF81383">
    <property type="entry name" value="F-box domain"/>
    <property type="match status" value="1"/>
</dbReference>
<reference evidence="3" key="1">
    <citation type="journal article" date="2012" name="Nature">
        <title>A physical, genetic and functional sequence assembly of the barley genome.</title>
        <authorList>
            <consortium name="The International Barley Genome Sequencing Consortium"/>
            <person name="Mayer K.F."/>
            <person name="Waugh R."/>
            <person name="Brown J.W."/>
            <person name="Schulman A."/>
            <person name="Langridge P."/>
            <person name="Platzer M."/>
            <person name="Fincher G.B."/>
            <person name="Muehlbauer G.J."/>
            <person name="Sato K."/>
            <person name="Close T.J."/>
            <person name="Wise R.P."/>
            <person name="Stein N."/>
        </authorList>
    </citation>
    <scope>NUCLEOTIDE SEQUENCE [LARGE SCALE GENOMIC DNA]</scope>
    <source>
        <strain evidence="3">cv. Morex</strain>
    </source>
</reference>
<dbReference type="Pfam" id="PF00646">
    <property type="entry name" value="F-box"/>
    <property type="match status" value="1"/>
</dbReference>
<dbReference type="PROSITE" id="PS50181">
    <property type="entry name" value="FBOX"/>
    <property type="match status" value="1"/>
</dbReference>
<keyword evidence="3" id="KW-1185">Reference proteome</keyword>
<dbReference type="Gramene" id="HORVU.MOREX.r2.5HG0442220.1">
    <property type="protein sequence ID" value="HORVU.MOREX.r2.5HG0442220.1"/>
    <property type="gene ID" value="HORVU.MOREX.r2.5HG0442220"/>
</dbReference>
<gene>
    <name evidence="2" type="primary">LOC123394992</name>
</gene>
<accession>A0A8I6XV69</accession>
<reference evidence="2" key="3">
    <citation type="submission" date="2022-01" db="UniProtKB">
        <authorList>
            <consortium name="EnsemblPlants"/>
        </authorList>
    </citation>
    <scope>IDENTIFICATION</scope>
    <source>
        <strain evidence="2">subsp. vulgare</strain>
    </source>
</reference>
<evidence type="ECO:0000259" key="1">
    <source>
        <dbReference type="PROSITE" id="PS50181"/>
    </source>
</evidence>
<dbReference type="KEGG" id="hvg:123394992"/>
<dbReference type="Gene3D" id="1.20.1280.50">
    <property type="match status" value="1"/>
</dbReference>
<feature type="domain" description="F-box" evidence="1">
    <location>
        <begin position="14"/>
        <end position="62"/>
    </location>
</feature>
<name>A0A8I6XV69_HORVV</name>
<evidence type="ECO:0000313" key="3">
    <source>
        <dbReference type="Proteomes" id="UP000011116"/>
    </source>
</evidence>
<proteinExistence type="predicted"/>
<dbReference type="Gramene" id="HORVU.MOREX.r3.5HG0531640.1">
    <property type="protein sequence ID" value="HORVU.MOREX.r3.5HG0531640.1"/>
    <property type="gene ID" value="HORVU.MOREX.r3.5HG0531640"/>
</dbReference>
<dbReference type="Proteomes" id="UP000011116">
    <property type="component" value="Chromosome 5H"/>
</dbReference>
<dbReference type="EnsemblPlants" id="HORVU.MOREX.r3.5HG0531640.1">
    <property type="protein sequence ID" value="HORVU.MOREX.r3.5HG0531640.1"/>
    <property type="gene ID" value="HORVU.MOREX.r3.5HG0531640"/>
</dbReference>
<dbReference type="AlphaFoldDB" id="A0A8I6XV69"/>
<evidence type="ECO:0000313" key="2">
    <source>
        <dbReference type="EnsemblPlants" id="HORVU.MOREX.r3.5HG0531640.1"/>
    </source>
</evidence>
<dbReference type="PANTHER" id="PTHR32133">
    <property type="entry name" value="OS07G0120400 PROTEIN"/>
    <property type="match status" value="1"/>
</dbReference>